<evidence type="ECO:0000313" key="1">
    <source>
        <dbReference type="EMBL" id="AXB03771.1"/>
    </source>
</evidence>
<evidence type="ECO:0000313" key="2">
    <source>
        <dbReference type="Proteomes" id="UP000266778"/>
    </source>
</evidence>
<organism evidence="1 2">
    <name type="scientific">Aeromonas caviae</name>
    <name type="common">Aeromonas punctata</name>
    <dbReference type="NCBI Taxonomy" id="648"/>
    <lineage>
        <taxon>Bacteria</taxon>
        <taxon>Pseudomonadati</taxon>
        <taxon>Pseudomonadota</taxon>
        <taxon>Gammaproteobacteria</taxon>
        <taxon>Aeromonadales</taxon>
        <taxon>Aeromonadaceae</taxon>
        <taxon>Aeromonas</taxon>
    </lineage>
</organism>
<dbReference type="AlphaFoldDB" id="A0A3S7P4H9"/>
<dbReference type="Pfam" id="PF19942">
    <property type="entry name" value="DUF6404"/>
    <property type="match status" value="1"/>
</dbReference>
<dbReference type="RefSeq" id="WP_069784877.1">
    <property type="nucleotide sequence ID" value="NZ_AP022013.1"/>
</dbReference>
<proteinExistence type="predicted"/>
<sequence>MTFDNRLAAAHRELAEKGVQTLNYNPPIIWLLRKAGFTIRPPHYERFLINVLALGLPIGAIWGVLMWCLGWQDEVSPGFALRQSLLFGIGLGLLMGTWFWFRRKQLKLTPWDALPHSTIRTQKRWQPK</sequence>
<dbReference type="EMBL" id="CP025706">
    <property type="protein sequence ID" value="AXB03771.1"/>
    <property type="molecule type" value="Genomic_DNA"/>
</dbReference>
<reference evidence="1" key="1">
    <citation type="journal article" date="2019" name="J Environ">
        <title>Genetic characterization and potential molecular dissemination mechanism of tet (31) gene in Aeromonas caviae from an oxytetracycline wastewater treatment system.</title>
        <authorList>
            <person name="Shi Y."/>
            <person name="Tian Z."/>
            <person name="Leclercq S.O."/>
            <person name="Zhang H."/>
            <person name="Yang M."/>
            <person name="Zhang Y."/>
        </authorList>
    </citation>
    <scope>NUCLEOTIDE SEQUENCE</scope>
    <source>
        <strain evidence="1">T25-39</strain>
    </source>
</reference>
<dbReference type="InterPro" id="IPR045644">
    <property type="entry name" value="DUF6404"/>
</dbReference>
<accession>A0A3S7P4H9</accession>
<dbReference type="Proteomes" id="UP000266778">
    <property type="component" value="Chromosome"/>
</dbReference>
<gene>
    <name evidence="1" type="ORF">C1C91_00750</name>
</gene>
<name>A0A3S7P4H9_AERCA</name>
<protein>
    <submittedName>
        <fullName evidence="1">Uncharacterized protein</fullName>
    </submittedName>
</protein>